<protein>
    <submittedName>
        <fullName evidence="1">Uncharacterized protein</fullName>
    </submittedName>
</protein>
<evidence type="ECO:0000313" key="1">
    <source>
        <dbReference type="EMBL" id="MBW94898.1"/>
    </source>
</evidence>
<proteinExistence type="predicted"/>
<dbReference type="EMBL" id="GGEC01014415">
    <property type="protein sequence ID" value="MBW94898.1"/>
    <property type="molecule type" value="Transcribed_RNA"/>
</dbReference>
<reference evidence="1" key="1">
    <citation type="submission" date="2018-02" db="EMBL/GenBank/DDBJ databases">
        <title>Rhizophora mucronata_Transcriptome.</title>
        <authorList>
            <person name="Meera S.P."/>
            <person name="Sreeshan A."/>
            <person name="Augustine A."/>
        </authorList>
    </citation>
    <scope>NUCLEOTIDE SEQUENCE</scope>
    <source>
        <tissue evidence="1">Leaf</tissue>
    </source>
</reference>
<organism evidence="1">
    <name type="scientific">Rhizophora mucronata</name>
    <name type="common">Asiatic mangrove</name>
    <dbReference type="NCBI Taxonomy" id="61149"/>
    <lineage>
        <taxon>Eukaryota</taxon>
        <taxon>Viridiplantae</taxon>
        <taxon>Streptophyta</taxon>
        <taxon>Embryophyta</taxon>
        <taxon>Tracheophyta</taxon>
        <taxon>Spermatophyta</taxon>
        <taxon>Magnoliopsida</taxon>
        <taxon>eudicotyledons</taxon>
        <taxon>Gunneridae</taxon>
        <taxon>Pentapetalae</taxon>
        <taxon>rosids</taxon>
        <taxon>fabids</taxon>
        <taxon>Malpighiales</taxon>
        <taxon>Rhizophoraceae</taxon>
        <taxon>Rhizophora</taxon>
    </lineage>
</organism>
<sequence>MGEQEVARSQPQVLHCGSEWKIMMEGLKMTRHIHMQATISHQLKVIHLKVEGKKNLWLKIMQ</sequence>
<accession>A0A2P2JN56</accession>
<name>A0A2P2JN56_RHIMU</name>
<dbReference type="AlphaFoldDB" id="A0A2P2JN56"/>